<reference evidence="2 3" key="1">
    <citation type="submission" date="2017-03" db="EMBL/GenBank/DDBJ databases">
        <title>WGS assembly of Porphyra umbilicalis.</title>
        <authorList>
            <person name="Brawley S.H."/>
            <person name="Blouin N.A."/>
            <person name="Ficko-Blean E."/>
            <person name="Wheeler G.L."/>
            <person name="Lohr M."/>
            <person name="Goodson H.V."/>
            <person name="Jenkins J.W."/>
            <person name="Blaby-Haas C.E."/>
            <person name="Helliwell K.E."/>
            <person name="Chan C."/>
            <person name="Marriage T."/>
            <person name="Bhattacharya D."/>
            <person name="Klein A.S."/>
            <person name="Badis Y."/>
            <person name="Brodie J."/>
            <person name="Cao Y."/>
            <person name="Collen J."/>
            <person name="Dittami S.M."/>
            <person name="Gachon C.M."/>
            <person name="Green B.R."/>
            <person name="Karpowicz S."/>
            <person name="Kim J.W."/>
            <person name="Kudahl U."/>
            <person name="Lin S."/>
            <person name="Michel G."/>
            <person name="Mittag M."/>
            <person name="Olson B.J."/>
            <person name="Pangilinan J."/>
            <person name="Peng Y."/>
            <person name="Qiu H."/>
            <person name="Shu S."/>
            <person name="Singer J.T."/>
            <person name="Smith A.G."/>
            <person name="Sprecher B.N."/>
            <person name="Wagner V."/>
            <person name="Wang W."/>
            <person name="Wang Z.-Y."/>
            <person name="Yan J."/>
            <person name="Yarish C."/>
            <person name="Zoeuner-Riek S."/>
            <person name="Zhuang Y."/>
            <person name="Zou Y."/>
            <person name="Lindquist E.A."/>
            <person name="Grimwood J."/>
            <person name="Barry K."/>
            <person name="Rokhsar D.S."/>
            <person name="Schmutz J."/>
            <person name="Stiller J.W."/>
            <person name="Grossman A.R."/>
            <person name="Prochnik S.E."/>
        </authorList>
    </citation>
    <scope>NUCLEOTIDE SEQUENCE [LARGE SCALE GENOMIC DNA]</scope>
    <source>
        <strain evidence="2">4086291</strain>
    </source>
</reference>
<dbReference type="AlphaFoldDB" id="A0A1X6P3B3"/>
<accession>A0A1X6P3B3</accession>
<evidence type="ECO:0000256" key="1">
    <source>
        <dbReference type="SAM" id="MobiDB-lite"/>
    </source>
</evidence>
<feature type="compositionally biased region" description="Low complexity" evidence="1">
    <location>
        <begin position="206"/>
        <end position="227"/>
    </location>
</feature>
<dbReference type="EMBL" id="KV918905">
    <property type="protein sequence ID" value="OSX75392.1"/>
    <property type="molecule type" value="Genomic_DNA"/>
</dbReference>
<organism evidence="2 3">
    <name type="scientific">Porphyra umbilicalis</name>
    <name type="common">Purple laver</name>
    <name type="synonym">Red alga</name>
    <dbReference type="NCBI Taxonomy" id="2786"/>
    <lineage>
        <taxon>Eukaryota</taxon>
        <taxon>Rhodophyta</taxon>
        <taxon>Bangiophyceae</taxon>
        <taxon>Bangiales</taxon>
        <taxon>Bangiaceae</taxon>
        <taxon>Porphyra</taxon>
    </lineage>
</organism>
<sequence length="366" mass="35977">MEKPPPWPPSLRGSSGGCGKRSFRRARAWPPPWPSARGGGGTDPATLLVYDAGGGVAGTLAVAAEAAAQVGPPASGFDDGLCAGTPAAATATVVVVEVLAVRAFVAPTGRLCQHLPGERGLLRRLSRNGVARYGADAGQLLLKLPALWLGVRPPRPVPVVGGVGGGGDCGGGGAPAPPFFANTPILVGRLGPATAADGGGGGVGGSRPAPRGRGGRHAAAAVAGGPSRSGLFPPAPARADTAAAAAVAAAAAATAAAASAADRLCAEWAAGLAFGADGGAAGLFAPPPAALIDDLDVTPTAVGVRLRPPQPPPPPPDVVVLSAARGLLDAGPRAAAERLWRYLEAAYLGRGAAESMCEKKDQIYQR</sequence>
<evidence type="ECO:0000313" key="2">
    <source>
        <dbReference type="EMBL" id="OSX75392.1"/>
    </source>
</evidence>
<feature type="region of interest" description="Disordered" evidence="1">
    <location>
        <begin position="197"/>
        <end position="227"/>
    </location>
</feature>
<feature type="region of interest" description="Disordered" evidence="1">
    <location>
        <begin position="1"/>
        <end position="40"/>
    </location>
</feature>
<gene>
    <name evidence="2" type="ORF">BU14_0238s0015</name>
</gene>
<keyword evidence="3" id="KW-1185">Reference proteome</keyword>
<protein>
    <submittedName>
        <fullName evidence="2">Uncharacterized protein</fullName>
    </submittedName>
</protein>
<proteinExistence type="predicted"/>
<name>A0A1X6P3B3_PORUM</name>
<evidence type="ECO:0000313" key="3">
    <source>
        <dbReference type="Proteomes" id="UP000218209"/>
    </source>
</evidence>
<dbReference type="Proteomes" id="UP000218209">
    <property type="component" value="Unassembled WGS sequence"/>
</dbReference>